<evidence type="ECO:0000256" key="1">
    <source>
        <dbReference type="SAM" id="Phobius"/>
    </source>
</evidence>
<dbReference type="EMBL" id="CP030918">
    <property type="protein sequence ID" value="AXC50934.1"/>
    <property type="molecule type" value="Genomic_DNA"/>
</dbReference>
<feature type="transmembrane region" description="Helical" evidence="1">
    <location>
        <begin position="32"/>
        <end position="50"/>
    </location>
</feature>
<dbReference type="InterPro" id="IPR009781">
    <property type="entry name" value="DUF1345"/>
</dbReference>
<reference evidence="3" key="1">
    <citation type="submission" date="2018-07" db="EMBL/GenBank/DDBJ databases">
        <title>Genome sequencing of Paracoccus sp. SC2-6.</title>
        <authorList>
            <person name="Heo J."/>
            <person name="Kim S.-J."/>
            <person name="Kwon S.-W."/>
        </authorList>
    </citation>
    <scope>NUCLEOTIDE SEQUENCE [LARGE SCALE GENOMIC DNA]</scope>
    <source>
        <strain evidence="3">SC2-6</strain>
    </source>
</reference>
<sequence length="213" mass="22943">MNFKRHGRFLVGLLLGAVAALAIPGTLIHRLMIGADVLFAFYLLTTWLMARHLTPDDLAEHARAEDEGIGIIMVIALCAVAISLVAIFEALASSDASNWARFAPLISVPLGWVAVHTLFTFRYSHLWYAPGDDPDENAEGSGGGLDFGENCPRPGLIEFFYYSFTVAMTAQTSDVAVTSADMRRLTLMQAVLSFLYNTVLIALAVNAAMSGGG</sequence>
<name>A0A344PNH9_9RHOB</name>
<proteinExistence type="predicted"/>
<protein>
    <submittedName>
        <fullName evidence="2">DUF1345 domain-containing protein</fullName>
    </submittedName>
</protein>
<dbReference type="AlphaFoldDB" id="A0A344PNH9"/>
<feature type="transmembrane region" description="Helical" evidence="1">
    <location>
        <begin position="190"/>
        <end position="209"/>
    </location>
</feature>
<dbReference type="Proteomes" id="UP000252023">
    <property type="component" value="Chromosome"/>
</dbReference>
<evidence type="ECO:0000313" key="3">
    <source>
        <dbReference type="Proteomes" id="UP000252023"/>
    </source>
</evidence>
<dbReference type="Pfam" id="PF07077">
    <property type="entry name" value="DUF1345"/>
    <property type="match status" value="1"/>
</dbReference>
<evidence type="ECO:0000313" key="2">
    <source>
        <dbReference type="EMBL" id="AXC50934.1"/>
    </source>
</evidence>
<dbReference type="OrthoDB" id="64737at2"/>
<gene>
    <name evidence="2" type="ORF">DRW48_15740</name>
</gene>
<keyword evidence="1" id="KW-0472">Membrane</keyword>
<keyword evidence="3" id="KW-1185">Reference proteome</keyword>
<dbReference type="KEGG" id="pars:DRW48_15740"/>
<feature type="transmembrane region" description="Helical" evidence="1">
    <location>
        <begin position="99"/>
        <end position="119"/>
    </location>
</feature>
<keyword evidence="1" id="KW-1133">Transmembrane helix</keyword>
<accession>A0A344PNH9</accession>
<organism evidence="2 3">
    <name type="scientific">Paracoccus suum</name>
    <dbReference type="NCBI Taxonomy" id="2259340"/>
    <lineage>
        <taxon>Bacteria</taxon>
        <taxon>Pseudomonadati</taxon>
        <taxon>Pseudomonadota</taxon>
        <taxon>Alphaproteobacteria</taxon>
        <taxon>Rhodobacterales</taxon>
        <taxon>Paracoccaceae</taxon>
        <taxon>Paracoccus</taxon>
    </lineage>
</organism>
<keyword evidence="1" id="KW-0812">Transmembrane</keyword>
<dbReference type="RefSeq" id="WP_114077222.1">
    <property type="nucleotide sequence ID" value="NZ_CP030918.1"/>
</dbReference>
<feature type="transmembrane region" description="Helical" evidence="1">
    <location>
        <begin position="71"/>
        <end position="93"/>
    </location>
</feature>